<keyword evidence="3" id="KW-1185">Reference proteome</keyword>
<feature type="region of interest" description="Disordered" evidence="1">
    <location>
        <begin position="423"/>
        <end position="444"/>
    </location>
</feature>
<feature type="compositionally biased region" description="Basic and acidic residues" evidence="1">
    <location>
        <begin position="428"/>
        <end position="444"/>
    </location>
</feature>
<feature type="compositionally biased region" description="Basic and acidic residues" evidence="1">
    <location>
        <begin position="262"/>
        <end position="280"/>
    </location>
</feature>
<evidence type="ECO:0000313" key="3">
    <source>
        <dbReference type="Proteomes" id="UP001151760"/>
    </source>
</evidence>
<dbReference type="EMBL" id="BQNB010016945">
    <property type="protein sequence ID" value="GJT57600.1"/>
    <property type="molecule type" value="Genomic_DNA"/>
</dbReference>
<gene>
    <name evidence="2" type="ORF">Tco_0992654</name>
</gene>
<proteinExistence type="predicted"/>
<name>A0ABQ5F419_9ASTR</name>
<sequence>MEEAVEVGREERIDGYECVKWYFRYGDGEPTDNAATFYKWFTEVQSILFLLAWEMMINVFKMTSLHAKRDAERDVARDATRDVAKDAKIEVESDVESEASNEGREPKLCMLFSPYTEDSTPIARGMVYPIGDGTIHRGPRGMVYRSMSLKGDALCNQQQDDSNSGYYVMRWMYYFVNTYQLHFPTTMSWTNQRQLVEKDIDRTVEHIVEQKSRDELEAKQNVEKVEEHLIAEEIEKLIEGTKNVENVEVDNSISHIQNDLGTRLEPRSNKESLEVEKTDDVSQPVNVIEEEDESAEGDYELRRREKGRRKKFHVLALHLQEVMEESLPKMVNSRVKELTKTQVSIYVAQRLIMERQHSQADVAKMIADAIQQEHENLRVEISLKINNVITNHIPSQVDSSIRNYMLALKIKFEGLQASNIPFRPSAIRPRDQDDPHDDAHLGGE</sequence>
<evidence type="ECO:0000313" key="2">
    <source>
        <dbReference type="EMBL" id="GJT57600.1"/>
    </source>
</evidence>
<protein>
    <submittedName>
        <fullName evidence="2">Uncharacterized protein</fullName>
    </submittedName>
</protein>
<feature type="region of interest" description="Disordered" evidence="1">
    <location>
        <begin position="260"/>
        <end position="282"/>
    </location>
</feature>
<dbReference type="Proteomes" id="UP001151760">
    <property type="component" value="Unassembled WGS sequence"/>
</dbReference>
<evidence type="ECO:0000256" key="1">
    <source>
        <dbReference type="SAM" id="MobiDB-lite"/>
    </source>
</evidence>
<reference evidence="2" key="2">
    <citation type="submission" date="2022-01" db="EMBL/GenBank/DDBJ databases">
        <authorList>
            <person name="Yamashiro T."/>
            <person name="Shiraishi A."/>
            <person name="Satake H."/>
            <person name="Nakayama K."/>
        </authorList>
    </citation>
    <scope>NUCLEOTIDE SEQUENCE</scope>
</reference>
<organism evidence="2 3">
    <name type="scientific">Tanacetum coccineum</name>
    <dbReference type="NCBI Taxonomy" id="301880"/>
    <lineage>
        <taxon>Eukaryota</taxon>
        <taxon>Viridiplantae</taxon>
        <taxon>Streptophyta</taxon>
        <taxon>Embryophyta</taxon>
        <taxon>Tracheophyta</taxon>
        <taxon>Spermatophyta</taxon>
        <taxon>Magnoliopsida</taxon>
        <taxon>eudicotyledons</taxon>
        <taxon>Gunneridae</taxon>
        <taxon>Pentapetalae</taxon>
        <taxon>asterids</taxon>
        <taxon>campanulids</taxon>
        <taxon>Asterales</taxon>
        <taxon>Asteraceae</taxon>
        <taxon>Asteroideae</taxon>
        <taxon>Anthemideae</taxon>
        <taxon>Anthemidinae</taxon>
        <taxon>Tanacetum</taxon>
    </lineage>
</organism>
<reference evidence="2" key="1">
    <citation type="journal article" date="2022" name="Int. J. Mol. Sci.">
        <title>Draft Genome of Tanacetum Coccineum: Genomic Comparison of Closely Related Tanacetum-Family Plants.</title>
        <authorList>
            <person name="Yamashiro T."/>
            <person name="Shiraishi A."/>
            <person name="Nakayama K."/>
            <person name="Satake H."/>
        </authorList>
    </citation>
    <scope>NUCLEOTIDE SEQUENCE</scope>
</reference>
<comment type="caution">
    <text evidence="2">The sequence shown here is derived from an EMBL/GenBank/DDBJ whole genome shotgun (WGS) entry which is preliminary data.</text>
</comment>
<accession>A0ABQ5F419</accession>